<proteinExistence type="predicted"/>
<gene>
    <name evidence="2" type="ORF">C7M71_022450</name>
</gene>
<sequence length="202" mass="21716">MINSIDHGLTTSAMNRTLDLEEWAALGVPLLRDPRTFVADLHQRHLPSPGTAVVAVLDPLHRLVGSASFTPRPSSTDGWQHRNAILAHLRRIVPHDLRRATPSRTAVLLLCRDGGSGWTARDGAWMWGLRDAAGLHGLRCGAYVTLTPQGWQVLGDGRHGRTPHAGSWADGEPPAVTALAGRDGDPGWAGGPVEPVRRTAAR</sequence>
<organism evidence="2 3">
    <name type="scientific">Peterkaempfera bronchialis</name>
    <dbReference type="NCBI Taxonomy" id="2126346"/>
    <lineage>
        <taxon>Bacteria</taxon>
        <taxon>Bacillati</taxon>
        <taxon>Actinomycetota</taxon>
        <taxon>Actinomycetes</taxon>
        <taxon>Kitasatosporales</taxon>
        <taxon>Streptomycetaceae</taxon>
        <taxon>Peterkaempfera</taxon>
    </lineage>
</organism>
<evidence type="ECO:0000313" key="2">
    <source>
        <dbReference type="EMBL" id="AXI79750.1"/>
    </source>
</evidence>
<name>A0A345T195_9ACTN</name>
<reference evidence="3" key="1">
    <citation type="submission" date="2018-07" db="EMBL/GenBank/DDBJ databases">
        <title>Streptacidiphilus bronchialis DSM 106435 chromosome.</title>
        <authorList>
            <person name="Batra D."/>
            <person name="Gulvik C.A."/>
        </authorList>
    </citation>
    <scope>NUCLEOTIDE SEQUENCE [LARGE SCALE GENOMIC DNA]</scope>
    <source>
        <strain evidence="3">DSM 106435</strain>
    </source>
</reference>
<evidence type="ECO:0000313" key="3">
    <source>
        <dbReference type="Proteomes" id="UP000249340"/>
    </source>
</evidence>
<evidence type="ECO:0000256" key="1">
    <source>
        <dbReference type="SAM" id="MobiDB-lite"/>
    </source>
</evidence>
<protein>
    <submittedName>
        <fullName evidence="2">Uncharacterized protein</fullName>
    </submittedName>
</protein>
<dbReference type="Proteomes" id="UP000249340">
    <property type="component" value="Chromosome"/>
</dbReference>
<dbReference type="OrthoDB" id="4291582at2"/>
<keyword evidence="3" id="KW-1185">Reference proteome</keyword>
<feature type="region of interest" description="Disordered" evidence="1">
    <location>
        <begin position="158"/>
        <end position="202"/>
    </location>
</feature>
<dbReference type="KEGG" id="stri:C7M71_022450"/>
<accession>A0A345T195</accession>
<dbReference type="EMBL" id="CP031264">
    <property type="protein sequence ID" value="AXI79750.1"/>
    <property type="molecule type" value="Genomic_DNA"/>
</dbReference>
<dbReference type="AlphaFoldDB" id="A0A345T195"/>